<proteinExistence type="predicted"/>
<dbReference type="InterPro" id="IPR045932">
    <property type="entry name" value="DUF6352"/>
</dbReference>
<dbReference type="EMBL" id="JAVDWU010000011">
    <property type="protein sequence ID" value="MDR7152344.1"/>
    <property type="molecule type" value="Genomic_DNA"/>
</dbReference>
<organism evidence="1 2">
    <name type="scientific">Hydrogenophaga palleronii</name>
    <dbReference type="NCBI Taxonomy" id="65655"/>
    <lineage>
        <taxon>Bacteria</taxon>
        <taxon>Pseudomonadati</taxon>
        <taxon>Pseudomonadota</taxon>
        <taxon>Betaproteobacteria</taxon>
        <taxon>Burkholderiales</taxon>
        <taxon>Comamonadaceae</taxon>
        <taxon>Hydrogenophaga</taxon>
    </lineage>
</organism>
<sequence length="360" mass="40035">MPTQPETFWSSCGHDRLSSDARGWLVPTADYWHLWLERPELALVEESCDAERALHEALQHDPLRAVPRAELDALADDDVRANHRLFLDFRDAVMAAGSLEAAYAGFFKQGSIVVPPLFLDLMVQAIVSHLLADEADPLCWRAAEMLFRRQRVSVSEGRVLSGDADTLDMLNETGGAGAVGRLLLQGGAALPAVQVEVLAEANGARYMESRLGAGRFNFVLDLTHEVQNELPHGLTLTMTRSNSGLKALARVLQRWVRHFLGTGVQIRPEARVDDPSWRWHLGLDVESSRLLNDLYQGHAVEPERQARLISLFRLQFDDPAHVLPEMHGKPVYLGMAMTEGGLLKLKPQNLLLNLPLANRS</sequence>
<comment type="caution">
    <text evidence="1">The sequence shown here is derived from an EMBL/GenBank/DDBJ whole genome shotgun (WGS) entry which is preliminary data.</text>
</comment>
<protein>
    <submittedName>
        <fullName evidence="1">Uncharacterized protein</fullName>
    </submittedName>
</protein>
<evidence type="ECO:0000313" key="2">
    <source>
        <dbReference type="Proteomes" id="UP001265700"/>
    </source>
</evidence>
<dbReference type="RefSeq" id="WP_310320949.1">
    <property type="nucleotide sequence ID" value="NZ_JAVDWU010000011.1"/>
</dbReference>
<gene>
    <name evidence="1" type="ORF">J2W49_004320</name>
</gene>
<name>A0ABU1WSQ9_9BURK</name>
<dbReference type="Proteomes" id="UP001265700">
    <property type="component" value="Unassembled WGS sequence"/>
</dbReference>
<keyword evidence="2" id="KW-1185">Reference proteome</keyword>
<reference evidence="1 2" key="1">
    <citation type="submission" date="2023-07" db="EMBL/GenBank/DDBJ databases">
        <title>Sorghum-associated microbial communities from plants grown in Nebraska, USA.</title>
        <authorList>
            <person name="Schachtman D."/>
        </authorList>
    </citation>
    <scope>NUCLEOTIDE SEQUENCE [LARGE SCALE GENOMIC DNA]</scope>
    <source>
        <strain evidence="1 2">4249</strain>
    </source>
</reference>
<evidence type="ECO:0000313" key="1">
    <source>
        <dbReference type="EMBL" id="MDR7152344.1"/>
    </source>
</evidence>
<dbReference type="Pfam" id="PF19879">
    <property type="entry name" value="DUF6352"/>
    <property type="match status" value="1"/>
</dbReference>
<accession>A0ABU1WSQ9</accession>